<evidence type="ECO:0000313" key="9">
    <source>
        <dbReference type="EMBL" id="MFC3996017.1"/>
    </source>
</evidence>
<dbReference type="PANTHER" id="PTHR40631">
    <property type="entry name" value="ALPHA-L-ARABINOFURANOSIDASE AXHA-2-RELATED"/>
    <property type="match status" value="1"/>
</dbReference>
<dbReference type="InterPro" id="IPR023296">
    <property type="entry name" value="Glyco_hydro_beta-prop_sf"/>
</dbReference>
<comment type="catalytic activity">
    <reaction evidence="1">
        <text>Hydrolysis of terminal non-reducing alpha-L-arabinofuranoside residues in alpha-L-arabinosides.</text>
        <dbReference type="EC" id="3.2.1.55"/>
    </reaction>
</comment>
<dbReference type="GO" id="GO:0016787">
    <property type="term" value="F:hydrolase activity"/>
    <property type="evidence" value="ECO:0007669"/>
    <property type="project" value="UniProtKB-KW"/>
</dbReference>
<proteinExistence type="predicted"/>
<evidence type="ECO:0000256" key="8">
    <source>
        <dbReference type="SAM" id="SignalP"/>
    </source>
</evidence>
<protein>
    <recommendedName>
        <fullName evidence="3">non-reducing end alpha-L-arabinofuranosidase</fullName>
        <ecNumber evidence="3">3.2.1.55</ecNumber>
    </recommendedName>
</protein>
<evidence type="ECO:0000256" key="7">
    <source>
        <dbReference type="ARBA" id="ARBA00023295"/>
    </source>
</evidence>
<feature type="signal peptide" evidence="8">
    <location>
        <begin position="1"/>
        <end position="28"/>
    </location>
</feature>
<dbReference type="Proteomes" id="UP001595847">
    <property type="component" value="Unassembled WGS sequence"/>
</dbReference>
<evidence type="ECO:0000256" key="4">
    <source>
        <dbReference type="ARBA" id="ARBA00022525"/>
    </source>
</evidence>
<name>A0ABV8FJL6_9ACTN</name>
<accession>A0ABV8FJL6</accession>
<dbReference type="InterPro" id="IPR005193">
    <property type="entry name" value="GH62_arabinosidase"/>
</dbReference>
<keyword evidence="10" id="KW-1185">Reference proteome</keyword>
<keyword evidence="5 8" id="KW-0732">Signal</keyword>
<evidence type="ECO:0000256" key="2">
    <source>
        <dbReference type="ARBA" id="ARBA00004613"/>
    </source>
</evidence>
<dbReference type="EMBL" id="JBHSBH010000006">
    <property type="protein sequence ID" value="MFC3996017.1"/>
    <property type="molecule type" value="Genomic_DNA"/>
</dbReference>
<evidence type="ECO:0000256" key="1">
    <source>
        <dbReference type="ARBA" id="ARBA00001462"/>
    </source>
</evidence>
<dbReference type="Pfam" id="PF03664">
    <property type="entry name" value="Glyco_hydro_62"/>
    <property type="match status" value="1"/>
</dbReference>
<dbReference type="EC" id="3.2.1.55" evidence="3"/>
<dbReference type="SUPFAM" id="SSF75005">
    <property type="entry name" value="Arabinanase/levansucrase/invertase"/>
    <property type="match status" value="1"/>
</dbReference>
<organism evidence="9 10">
    <name type="scientific">Nocardiopsis sediminis</name>
    <dbReference type="NCBI Taxonomy" id="1778267"/>
    <lineage>
        <taxon>Bacteria</taxon>
        <taxon>Bacillati</taxon>
        <taxon>Actinomycetota</taxon>
        <taxon>Actinomycetes</taxon>
        <taxon>Streptosporangiales</taxon>
        <taxon>Nocardiopsidaceae</taxon>
        <taxon>Nocardiopsis</taxon>
    </lineage>
</organism>
<keyword evidence="7" id="KW-0326">Glycosidase</keyword>
<comment type="subcellular location">
    <subcellularLocation>
        <location evidence="2">Secreted</location>
    </subcellularLocation>
</comment>
<evidence type="ECO:0000256" key="6">
    <source>
        <dbReference type="ARBA" id="ARBA00022801"/>
    </source>
</evidence>
<dbReference type="CDD" id="cd08987">
    <property type="entry name" value="GH62"/>
    <property type="match status" value="1"/>
</dbReference>
<evidence type="ECO:0000256" key="5">
    <source>
        <dbReference type="ARBA" id="ARBA00022729"/>
    </source>
</evidence>
<keyword evidence="6 9" id="KW-0378">Hydrolase</keyword>
<reference evidence="10" key="1">
    <citation type="journal article" date="2019" name="Int. J. Syst. Evol. Microbiol.">
        <title>The Global Catalogue of Microorganisms (GCM) 10K type strain sequencing project: providing services to taxonomists for standard genome sequencing and annotation.</title>
        <authorList>
            <consortium name="The Broad Institute Genomics Platform"/>
            <consortium name="The Broad Institute Genome Sequencing Center for Infectious Disease"/>
            <person name="Wu L."/>
            <person name="Ma J."/>
        </authorList>
    </citation>
    <scope>NUCLEOTIDE SEQUENCE [LARGE SCALE GENOMIC DNA]</scope>
    <source>
        <strain evidence="10">TBRC 1826</strain>
    </source>
</reference>
<sequence>MTSLRARIPALVASALLFTLLSTALAPADASAQELPTEFQWSSSGPLIAPQPDAAHDIVSVKDPTVVHHDGAWHVFATTANTDGAWHLTYLTFTDWDQAGSARQHHLDTTPIGPGYRAAPQVFYFAPQQMWYLVYQTGPPSYSTNTDISDPDGWTAPRTFIDEVPPIVEENGDGFWLDFWVTCDTATCHLFASDDNGHLYRAETSAGSFPDGFAGAETEIALEDGKYDLFEASNVYKVAGSDTYLLIVEAIGASGRRYFRSWTSTALDGQWTPLAATEGAPFAGAANVDFPAGRWTEDISHGELIRSGTDQAMEIDPCGLRYLYQGMDPSSGGDYSQLPWRLGLLTQTNSAC</sequence>
<comment type="caution">
    <text evidence="9">The sequence shown here is derived from an EMBL/GenBank/DDBJ whole genome shotgun (WGS) entry which is preliminary data.</text>
</comment>
<dbReference type="RefSeq" id="WP_378531699.1">
    <property type="nucleotide sequence ID" value="NZ_JBHSBH010000006.1"/>
</dbReference>
<dbReference type="PANTHER" id="PTHR40631:SF2">
    <property type="entry name" value="ALPHA-L-ARABINOFURANOSIDASE"/>
    <property type="match status" value="1"/>
</dbReference>
<evidence type="ECO:0000313" key="10">
    <source>
        <dbReference type="Proteomes" id="UP001595847"/>
    </source>
</evidence>
<keyword evidence="4" id="KW-0964">Secreted</keyword>
<gene>
    <name evidence="9" type="ORF">ACFOVU_08830</name>
</gene>
<dbReference type="Gene3D" id="2.115.10.20">
    <property type="entry name" value="Glycosyl hydrolase domain, family 43"/>
    <property type="match status" value="1"/>
</dbReference>
<feature type="chain" id="PRO_5045770184" description="non-reducing end alpha-L-arabinofuranosidase" evidence="8">
    <location>
        <begin position="29"/>
        <end position="352"/>
    </location>
</feature>
<evidence type="ECO:0000256" key="3">
    <source>
        <dbReference type="ARBA" id="ARBA00012670"/>
    </source>
</evidence>